<dbReference type="SUPFAM" id="SSF51126">
    <property type="entry name" value="Pectin lyase-like"/>
    <property type="match status" value="2"/>
</dbReference>
<dbReference type="InterPro" id="IPR006315">
    <property type="entry name" value="OM_autotransptr_brl_dom"/>
</dbReference>
<dbReference type="Gene3D" id="2.160.20.20">
    <property type="match status" value="2"/>
</dbReference>
<evidence type="ECO:0000313" key="3">
    <source>
        <dbReference type="EMBL" id="MCP1259578.1"/>
    </source>
</evidence>
<dbReference type="NCBIfam" id="TIGR01414">
    <property type="entry name" value="autotrans_barl"/>
    <property type="match status" value="1"/>
</dbReference>
<dbReference type="SUPFAM" id="SSF103515">
    <property type="entry name" value="Autotransporter"/>
    <property type="match status" value="1"/>
</dbReference>
<dbReference type="Pfam" id="PF03797">
    <property type="entry name" value="Autotransporter"/>
    <property type="match status" value="1"/>
</dbReference>
<keyword evidence="4" id="KW-1185">Reference proteome</keyword>
<sequence>MTLAGTSTLNVTNQQGGTFSSLSGSIAGDFDNSGTAKISSSPISDGVINRATGNFTTSSTIGSTVDNSGIFNLNGAAMVQGDVVNNAGTLTLSGMGVYIVGTLDAKGGTFHVINGMVNSLSGTANGTLSGTLTINRAANTVYSGVMSGTGGISISSGVQTFSGQNTYTGTTTVNSGGALHLSGSIAGSLTNNSNAANPTIISSGGEVYGNVLNTGHLSVNGTVGGQVNNTNSGVIDASGNAVFDQSFINSGTATLSNSSVIKGDLDNASQSTFNLASSSQIMGNVNNAGTTNMTTNSEVLGNFTNSTTLNMDSATIQGAVSNIGVMNIQNGSTVNSLENKSGTATFSDSKISNAAVNDSGGTLTVNGGTIGSATNAGIMTLAKNNTVLNNVTNTSGSLTLDGNTIDGQLLANGGTFTVTSNGTTIGTLNGSANGTLNGLLDLTAADNTYSGILSGSGGVLINTTGTQLFTGDNTYTGTTQVNSGTLAVNGDQSSAAGDTQVNASANLSGTGTLGGNTTIEQGGTLTPGDIASRVGTLNIAQNLTLTSGSSQNFYLGQTDVSGGAYNSLVAVAGDLQLGGTLDITPNTAGPNVHNNTLDPGLYRLYTYGGTLSGVADQTMGTTSVAPGATVSLQTSIANQVNLIVNYGSLTFWDGGNTSNQNNKTVDGGSGTWTAQTGASDLNWTDKTGDVNGPWVNGQFVVYAGNAGTVTVQDTSNGQSYNVITSGMQFANNDGKIYQITGDDLYAASSSTTIRVGDGTTTGASITAVLDTVLNDQLVSGGTSLVKTDLGTLIITKDQTYQGSTTINDGVLQLGNGGTAGTLAAGTAIHNNATLAIDHSGTFTLAQSIDGTGGLTQNGSGTTILSANNTYTGDTNVTQGTLEVDGSIASSTVIIGDGGTLTGSGFVGNTVVEQGGTLAAPGVQNSVTVQGNLQTNQNSTLTLDGTDQFSGKTMTLQGSQYQQLQSNTINVTGSAALSGTVVLNVTPSIQLKLNEYYTIMTTGSGFTQKTQSLQTDLTSPYTFITPSLFYNGNDLDVLLARNSMAFASVTNSRNERETAQMLDRMPQDNAIVGAMGLLNPAEARRGMNTLSGEVHASARTALVQDSLFVRQAVMDRLDTAECGSGHVDGTLHTASLKTGRKDEGCLDQQAVLWGQAYGSLGHNGGDGNAAALHHSSTGFIMGVDTPIKDNTWRIGGVLSYGRSMFDVQSGRNSSGHSNNVSVGGYAGTHWGALNLKLGAAYTWNMLSMQRNVAFPGYADRLSSSYLAGTAQGFGELGYRLHVGQAIAEPFANVAYVNLHTNGYHEQGGAAALHGHGTDTGMTFSTFGVKASSAFHAGKLLLIPHGSVAYRHTFGLTTPTTHMVFSAGGNGSMDIAGVPLSVNAAVLDAGLTARLTDRIKIGLSYTGQYGNQSVESSIKADMQWKF</sequence>
<accession>A0ABT1F349</accession>
<comment type="caution">
    <text evidence="3">The sequence shown here is derived from an EMBL/GenBank/DDBJ whole genome shotgun (WGS) entry which is preliminary data.</text>
</comment>
<evidence type="ECO:0000313" key="4">
    <source>
        <dbReference type="Proteomes" id="UP001523528"/>
    </source>
</evidence>
<dbReference type="NCBIfam" id="TIGR02601">
    <property type="entry name" value="autotrns_rpt"/>
    <property type="match status" value="4"/>
</dbReference>
<dbReference type="SMART" id="SM00869">
    <property type="entry name" value="Autotransporter"/>
    <property type="match status" value="1"/>
</dbReference>
<evidence type="ECO:0000259" key="2">
    <source>
        <dbReference type="PROSITE" id="PS51208"/>
    </source>
</evidence>
<evidence type="ECO:0000256" key="1">
    <source>
        <dbReference type="ARBA" id="ARBA00022729"/>
    </source>
</evidence>
<dbReference type="EMBL" id="JAMYZZ010000039">
    <property type="protein sequence ID" value="MCP1259578.1"/>
    <property type="molecule type" value="Genomic_DNA"/>
</dbReference>
<dbReference type="Gene3D" id="2.40.128.130">
    <property type="entry name" value="Autotransporter beta-domain"/>
    <property type="match status" value="1"/>
</dbReference>
<dbReference type="InterPro" id="IPR012332">
    <property type="entry name" value="Autotransporter_pectin_lyase_C"/>
</dbReference>
<feature type="domain" description="Autotransporter" evidence="2">
    <location>
        <begin position="1144"/>
        <end position="1424"/>
    </location>
</feature>
<dbReference type="Pfam" id="PF12951">
    <property type="entry name" value="PATR"/>
    <property type="match status" value="4"/>
</dbReference>
<dbReference type="InterPro" id="IPR036709">
    <property type="entry name" value="Autotransporte_beta_dom_sf"/>
</dbReference>
<gene>
    <name evidence="3" type="ORF">NKW50_13365</name>
</gene>
<name>A0ABT1F349_9PROT</name>
<reference evidence="3 4" key="1">
    <citation type="submission" date="2022-06" db="EMBL/GenBank/DDBJ databases">
        <title>Acetobacer genomes from food samples.</title>
        <authorList>
            <person name="Sombolestani A."/>
        </authorList>
    </citation>
    <scope>NUCLEOTIDE SEQUENCE [LARGE SCALE GENOMIC DNA]</scope>
    <source>
        <strain evidence="3 4">R-83285</strain>
    </source>
</reference>
<dbReference type="PROSITE" id="PS51208">
    <property type="entry name" value="AUTOTRANSPORTER"/>
    <property type="match status" value="1"/>
</dbReference>
<proteinExistence type="predicted"/>
<organism evidence="3 4">
    <name type="scientific">Acetobacter lambici</name>
    <dbReference type="NCBI Taxonomy" id="1332824"/>
    <lineage>
        <taxon>Bacteria</taxon>
        <taxon>Pseudomonadati</taxon>
        <taxon>Pseudomonadota</taxon>
        <taxon>Alphaproteobacteria</taxon>
        <taxon>Acetobacterales</taxon>
        <taxon>Acetobacteraceae</taxon>
        <taxon>Acetobacter</taxon>
    </lineage>
</organism>
<dbReference type="Proteomes" id="UP001523528">
    <property type="component" value="Unassembled WGS sequence"/>
</dbReference>
<dbReference type="RefSeq" id="WP_253544259.1">
    <property type="nucleotide sequence ID" value="NZ_JAMYZY010000042.1"/>
</dbReference>
<keyword evidence="1" id="KW-0732">Signal</keyword>
<dbReference type="InterPro" id="IPR005546">
    <property type="entry name" value="Autotransporte_beta"/>
</dbReference>
<dbReference type="InterPro" id="IPR011050">
    <property type="entry name" value="Pectin_lyase_fold/virulence"/>
</dbReference>
<dbReference type="InterPro" id="IPR013425">
    <property type="entry name" value="Autotrns_rpt"/>
</dbReference>
<protein>
    <submittedName>
        <fullName evidence="3">Autotransporter domain-containing protein</fullName>
    </submittedName>
</protein>